<dbReference type="GO" id="GO:0008081">
    <property type="term" value="F:phosphoric diester hydrolase activity"/>
    <property type="evidence" value="ECO:0007669"/>
    <property type="project" value="InterPro"/>
</dbReference>
<protein>
    <submittedName>
        <fullName evidence="1">Uncharacterized protein</fullName>
    </submittedName>
</protein>
<reference evidence="1" key="1">
    <citation type="journal article" date="2023" name="Mol. Phylogenet. Evol.">
        <title>Genome-scale phylogeny and comparative genomics of the fungal order Sordariales.</title>
        <authorList>
            <person name="Hensen N."/>
            <person name="Bonometti L."/>
            <person name="Westerberg I."/>
            <person name="Brannstrom I.O."/>
            <person name="Guillou S."/>
            <person name="Cros-Aarteil S."/>
            <person name="Calhoun S."/>
            <person name="Haridas S."/>
            <person name="Kuo A."/>
            <person name="Mondo S."/>
            <person name="Pangilinan J."/>
            <person name="Riley R."/>
            <person name="LaButti K."/>
            <person name="Andreopoulos B."/>
            <person name="Lipzen A."/>
            <person name="Chen C."/>
            <person name="Yan M."/>
            <person name="Daum C."/>
            <person name="Ng V."/>
            <person name="Clum A."/>
            <person name="Steindorff A."/>
            <person name="Ohm R.A."/>
            <person name="Martin F."/>
            <person name="Silar P."/>
            <person name="Natvig D.O."/>
            <person name="Lalanne C."/>
            <person name="Gautier V."/>
            <person name="Ament-Velasquez S.L."/>
            <person name="Kruys A."/>
            <person name="Hutchinson M.I."/>
            <person name="Powell A.J."/>
            <person name="Barry K."/>
            <person name="Miller A.N."/>
            <person name="Grigoriev I.V."/>
            <person name="Debuchy R."/>
            <person name="Gladieux P."/>
            <person name="Hiltunen Thoren M."/>
            <person name="Johannesson H."/>
        </authorList>
    </citation>
    <scope>NUCLEOTIDE SEQUENCE</scope>
    <source>
        <strain evidence="1">CBS 990.96</strain>
    </source>
</reference>
<dbReference type="GO" id="GO:0006629">
    <property type="term" value="P:lipid metabolic process"/>
    <property type="evidence" value="ECO:0007669"/>
    <property type="project" value="InterPro"/>
</dbReference>
<proteinExistence type="predicted"/>
<organism evidence="1 2">
    <name type="scientific">Podospora fimiseda</name>
    <dbReference type="NCBI Taxonomy" id="252190"/>
    <lineage>
        <taxon>Eukaryota</taxon>
        <taxon>Fungi</taxon>
        <taxon>Dikarya</taxon>
        <taxon>Ascomycota</taxon>
        <taxon>Pezizomycotina</taxon>
        <taxon>Sordariomycetes</taxon>
        <taxon>Sordariomycetidae</taxon>
        <taxon>Sordariales</taxon>
        <taxon>Podosporaceae</taxon>
        <taxon>Podospora</taxon>
    </lineage>
</organism>
<dbReference type="EMBL" id="MU865394">
    <property type="protein sequence ID" value="KAK4224388.1"/>
    <property type="molecule type" value="Genomic_DNA"/>
</dbReference>
<dbReference type="InterPro" id="IPR017946">
    <property type="entry name" value="PLC-like_Pdiesterase_TIM-brl"/>
</dbReference>
<gene>
    <name evidence="1" type="ORF">QBC38DRAFT_458350</name>
</gene>
<reference evidence="1" key="2">
    <citation type="submission" date="2023-05" db="EMBL/GenBank/DDBJ databases">
        <authorList>
            <consortium name="Lawrence Berkeley National Laboratory"/>
            <person name="Steindorff A."/>
            <person name="Hensen N."/>
            <person name="Bonometti L."/>
            <person name="Westerberg I."/>
            <person name="Brannstrom I.O."/>
            <person name="Guillou S."/>
            <person name="Cros-Aarteil S."/>
            <person name="Calhoun S."/>
            <person name="Haridas S."/>
            <person name="Kuo A."/>
            <person name="Mondo S."/>
            <person name="Pangilinan J."/>
            <person name="Riley R."/>
            <person name="Labutti K."/>
            <person name="Andreopoulos B."/>
            <person name="Lipzen A."/>
            <person name="Chen C."/>
            <person name="Yanf M."/>
            <person name="Daum C."/>
            <person name="Ng V."/>
            <person name="Clum A."/>
            <person name="Ohm R."/>
            <person name="Martin F."/>
            <person name="Silar P."/>
            <person name="Natvig D."/>
            <person name="Lalanne C."/>
            <person name="Gautier V."/>
            <person name="Ament-Velasquez S.L."/>
            <person name="Kruys A."/>
            <person name="Hutchinson M.I."/>
            <person name="Powell A.J."/>
            <person name="Barry K."/>
            <person name="Miller A.N."/>
            <person name="Grigoriev I.V."/>
            <person name="Debuchy R."/>
            <person name="Gladieux P."/>
            <person name="Thoren M.H."/>
            <person name="Johannesson H."/>
        </authorList>
    </citation>
    <scope>NUCLEOTIDE SEQUENCE</scope>
    <source>
        <strain evidence="1">CBS 990.96</strain>
    </source>
</reference>
<evidence type="ECO:0000313" key="2">
    <source>
        <dbReference type="Proteomes" id="UP001301958"/>
    </source>
</evidence>
<name>A0AAN7GU08_9PEZI</name>
<evidence type="ECO:0000313" key="1">
    <source>
        <dbReference type="EMBL" id="KAK4224388.1"/>
    </source>
</evidence>
<dbReference type="AlphaFoldDB" id="A0AAN7GU08"/>
<comment type="caution">
    <text evidence="1">The sequence shown here is derived from an EMBL/GenBank/DDBJ whole genome shotgun (WGS) entry which is preliminary data.</text>
</comment>
<accession>A0AAN7GU08</accession>
<dbReference type="SUPFAM" id="SSF51695">
    <property type="entry name" value="PLC-like phosphodiesterases"/>
    <property type="match status" value="1"/>
</dbReference>
<keyword evidence="2" id="KW-1185">Reference proteome</keyword>
<dbReference type="Proteomes" id="UP001301958">
    <property type="component" value="Unassembled WGS sequence"/>
</dbReference>
<sequence>MVNLNDGDNRYWNADKATEFYTSLESIENRCPGLETAGVKFDRLQAHTPMDMNNGAGCVLILTDGALENGVPTDKISSGIYHGPSYMDRDNYGSNNGNIGSLSDDKIAHMQNMKRNGDDNDRFFIMQWQATPDIISSLRHGLEDAGLFDLNPVLYRDAINSMSPESWPTVIQQDYVGYIHLNEGRFPDDLSAELRTLCIGLNWFMINQNTAVNAGGRSMQEKTGRFSRNTSTVIIFANDTRISNSPPGFHLGRVGVLKAGTVFHNGTILTEDLMNPCLNFGD</sequence>